<sequence length="133" mass="14816">MELLIRLGLGCKGSLMAPMPPTITFMTPPVVLFYRGGLALVSDNKDLIFNVQPVLMVIGLILMNGEDLFEGGSDGLVSPFPLARRCENIERSNKLKKTTEPKVIDLQAQVLTRKKSRVDFITDLKTEENNIRL</sequence>
<keyword evidence="2" id="KW-1185">Reference proteome</keyword>
<comment type="caution">
    <text evidence="1">The sequence shown here is derived from an EMBL/GenBank/DDBJ whole genome shotgun (WGS) entry which is preliminary data.</text>
</comment>
<dbReference type="Proteomes" id="UP001141552">
    <property type="component" value="Unassembled WGS sequence"/>
</dbReference>
<dbReference type="EMBL" id="JAKUCV010006991">
    <property type="protein sequence ID" value="KAJ4825141.1"/>
    <property type="molecule type" value="Genomic_DNA"/>
</dbReference>
<evidence type="ECO:0000313" key="1">
    <source>
        <dbReference type="EMBL" id="KAJ4825141.1"/>
    </source>
</evidence>
<gene>
    <name evidence="1" type="ORF">Tsubulata_008677</name>
</gene>
<name>A0A9Q0F7H9_9ROSI</name>
<proteinExistence type="predicted"/>
<accession>A0A9Q0F7H9</accession>
<protein>
    <submittedName>
        <fullName evidence="1">Uncharacterized protein</fullName>
    </submittedName>
</protein>
<reference evidence="1" key="2">
    <citation type="journal article" date="2023" name="Plants (Basel)">
        <title>Annotation of the Turnera subulata (Passifloraceae) Draft Genome Reveals the S-Locus Evolved after the Divergence of Turneroideae from Passifloroideae in a Stepwise Manner.</title>
        <authorList>
            <person name="Henning P.M."/>
            <person name="Roalson E.H."/>
            <person name="Mir W."/>
            <person name="McCubbin A.G."/>
            <person name="Shore J.S."/>
        </authorList>
    </citation>
    <scope>NUCLEOTIDE SEQUENCE</scope>
    <source>
        <strain evidence="1">F60SS</strain>
    </source>
</reference>
<reference evidence="1" key="1">
    <citation type="submission" date="2022-02" db="EMBL/GenBank/DDBJ databases">
        <authorList>
            <person name="Henning P.M."/>
            <person name="McCubbin A.G."/>
            <person name="Shore J.S."/>
        </authorList>
    </citation>
    <scope>NUCLEOTIDE SEQUENCE</scope>
    <source>
        <strain evidence="1">F60SS</strain>
        <tissue evidence="1">Leaves</tissue>
    </source>
</reference>
<dbReference type="Gene3D" id="1.20.120.1770">
    <property type="match status" value="1"/>
</dbReference>
<evidence type="ECO:0000313" key="2">
    <source>
        <dbReference type="Proteomes" id="UP001141552"/>
    </source>
</evidence>
<organism evidence="1 2">
    <name type="scientific">Turnera subulata</name>
    <dbReference type="NCBI Taxonomy" id="218843"/>
    <lineage>
        <taxon>Eukaryota</taxon>
        <taxon>Viridiplantae</taxon>
        <taxon>Streptophyta</taxon>
        <taxon>Embryophyta</taxon>
        <taxon>Tracheophyta</taxon>
        <taxon>Spermatophyta</taxon>
        <taxon>Magnoliopsida</taxon>
        <taxon>eudicotyledons</taxon>
        <taxon>Gunneridae</taxon>
        <taxon>Pentapetalae</taxon>
        <taxon>rosids</taxon>
        <taxon>fabids</taxon>
        <taxon>Malpighiales</taxon>
        <taxon>Passifloraceae</taxon>
        <taxon>Turnera</taxon>
    </lineage>
</organism>
<dbReference type="OrthoDB" id="1672715at2759"/>
<dbReference type="AlphaFoldDB" id="A0A9Q0F7H9"/>